<name>A0A8C4R0Y6_EPTBU</name>
<keyword evidence="4 8" id="KW-0812">Transmembrane</keyword>
<evidence type="ECO:0000256" key="1">
    <source>
        <dbReference type="ARBA" id="ARBA00004141"/>
    </source>
</evidence>
<reference evidence="9" key="1">
    <citation type="submission" date="2025-08" db="UniProtKB">
        <authorList>
            <consortium name="Ensembl"/>
        </authorList>
    </citation>
    <scope>IDENTIFICATION</scope>
</reference>
<dbReference type="Proteomes" id="UP000694388">
    <property type="component" value="Unplaced"/>
</dbReference>
<evidence type="ECO:0000313" key="10">
    <source>
        <dbReference type="Proteomes" id="UP000694388"/>
    </source>
</evidence>
<comment type="subcellular location">
    <subcellularLocation>
        <location evidence="1">Membrane</location>
        <topology evidence="1">Multi-pass membrane protein</topology>
    </subcellularLocation>
</comment>
<keyword evidence="5 8" id="KW-1133">Transmembrane helix</keyword>
<keyword evidence="3" id="KW-0597">Phosphoprotein</keyword>
<keyword evidence="6 8" id="KW-0472">Membrane</keyword>
<evidence type="ECO:0000256" key="4">
    <source>
        <dbReference type="ARBA" id="ARBA00022692"/>
    </source>
</evidence>
<feature type="transmembrane region" description="Helical" evidence="8">
    <location>
        <begin position="159"/>
        <end position="181"/>
    </location>
</feature>
<dbReference type="GeneTree" id="ENSGT00390000017249"/>
<reference evidence="9" key="2">
    <citation type="submission" date="2025-09" db="UniProtKB">
        <authorList>
            <consortium name="Ensembl"/>
        </authorList>
    </citation>
    <scope>IDENTIFICATION</scope>
</reference>
<organism evidence="9 10">
    <name type="scientific">Eptatretus burgeri</name>
    <name type="common">Inshore hagfish</name>
    <dbReference type="NCBI Taxonomy" id="7764"/>
    <lineage>
        <taxon>Eukaryota</taxon>
        <taxon>Metazoa</taxon>
        <taxon>Chordata</taxon>
        <taxon>Craniata</taxon>
        <taxon>Vertebrata</taxon>
        <taxon>Cyclostomata</taxon>
        <taxon>Myxini</taxon>
        <taxon>Myxiniformes</taxon>
        <taxon>Myxinidae</taxon>
        <taxon>Eptatretinae</taxon>
        <taxon>Eptatretus</taxon>
    </lineage>
</organism>
<dbReference type="InterPro" id="IPR028266">
    <property type="entry name" value="TP53I11"/>
</dbReference>
<feature type="transmembrane region" description="Helical" evidence="8">
    <location>
        <begin position="68"/>
        <end position="84"/>
    </location>
</feature>
<evidence type="ECO:0000313" key="9">
    <source>
        <dbReference type="Ensembl" id="ENSEBUP00000022740.1"/>
    </source>
</evidence>
<dbReference type="GO" id="GO:0016020">
    <property type="term" value="C:membrane"/>
    <property type="evidence" value="ECO:0007669"/>
    <property type="project" value="UniProtKB-SubCell"/>
</dbReference>
<dbReference type="PANTHER" id="PTHR31584">
    <property type="entry name" value="TUMOR PROTEIN P53-INDUCIBLE PROTEIN 11"/>
    <property type="match status" value="1"/>
</dbReference>
<dbReference type="Ensembl" id="ENSEBUT00000023316.1">
    <property type="protein sequence ID" value="ENSEBUP00000022740.1"/>
    <property type="gene ID" value="ENSEBUG00000014018.1"/>
</dbReference>
<evidence type="ECO:0000256" key="7">
    <source>
        <dbReference type="ARBA" id="ARBA00032100"/>
    </source>
</evidence>
<protein>
    <recommendedName>
        <fullName evidence="2">Tumor protein p53-inducible protein 11</fullName>
    </recommendedName>
    <alternativeName>
        <fullName evidence="7">p53-induced gene 11 protein</fullName>
    </alternativeName>
</protein>
<evidence type="ECO:0000256" key="6">
    <source>
        <dbReference type="ARBA" id="ARBA00023136"/>
    </source>
</evidence>
<evidence type="ECO:0000256" key="8">
    <source>
        <dbReference type="SAM" id="Phobius"/>
    </source>
</evidence>
<sequence length="189" mass="21064">MATAKPPCPLLKKHSQTDLLSRLKTRKILGVGGEDDDGEIHRSKISQVLGNEQKFPVRHPFGLRECQAVSAIVFTSMGIMALGFPEPLSAMMFGDGDLESPLAMRMYGGTLISLSLSCWNALYTADKSIIRWSLLTQICYFTLQILVMGLGLWEHGFPSLEAFVVLLICFICLSVSVLYYCKIGRKWKK</sequence>
<keyword evidence="10" id="KW-1185">Reference proteome</keyword>
<dbReference type="OMA" id="CPATTIR"/>
<evidence type="ECO:0000256" key="5">
    <source>
        <dbReference type="ARBA" id="ARBA00022989"/>
    </source>
</evidence>
<dbReference type="PANTHER" id="PTHR31584:SF1">
    <property type="entry name" value="TUMOR PROTEIN P53-INDUCIBLE PROTEIN 11"/>
    <property type="match status" value="1"/>
</dbReference>
<feature type="transmembrane region" description="Helical" evidence="8">
    <location>
        <begin position="134"/>
        <end position="153"/>
    </location>
</feature>
<evidence type="ECO:0000256" key="3">
    <source>
        <dbReference type="ARBA" id="ARBA00022553"/>
    </source>
</evidence>
<evidence type="ECO:0000256" key="2">
    <source>
        <dbReference type="ARBA" id="ARBA00019449"/>
    </source>
</evidence>
<proteinExistence type="predicted"/>
<feature type="transmembrane region" description="Helical" evidence="8">
    <location>
        <begin position="104"/>
        <end position="122"/>
    </location>
</feature>
<dbReference type="AlphaFoldDB" id="A0A8C4R0Y6"/>
<accession>A0A8C4R0Y6</accession>
<dbReference type="Pfam" id="PF14936">
    <property type="entry name" value="p53-inducible11"/>
    <property type="match status" value="1"/>
</dbReference>